<accession>A0A4P9W113</accession>
<dbReference type="EMBL" id="KZ999696">
    <property type="protein sequence ID" value="RKO84823.1"/>
    <property type="molecule type" value="Genomic_DNA"/>
</dbReference>
<keyword evidence="3" id="KW-1185">Reference proteome</keyword>
<name>A0A4P9W113_9FUNG</name>
<reference evidence="3" key="1">
    <citation type="journal article" date="2018" name="Nat. Microbiol.">
        <title>Leveraging single-cell genomics to expand the fungal tree of life.</title>
        <authorList>
            <person name="Ahrendt S.R."/>
            <person name="Quandt C.A."/>
            <person name="Ciobanu D."/>
            <person name="Clum A."/>
            <person name="Salamov A."/>
            <person name="Andreopoulos B."/>
            <person name="Cheng J.F."/>
            <person name="Woyke T."/>
            <person name="Pelin A."/>
            <person name="Henrissat B."/>
            <person name="Reynolds N.K."/>
            <person name="Benny G.L."/>
            <person name="Smith M.E."/>
            <person name="James T.Y."/>
            <person name="Grigoriev I.V."/>
        </authorList>
    </citation>
    <scope>NUCLEOTIDE SEQUENCE [LARGE SCALE GENOMIC DNA]</scope>
</reference>
<dbReference type="InterPro" id="IPR011641">
    <property type="entry name" value="Tyr-kin_ephrin_A/B_rcpt-like"/>
</dbReference>
<evidence type="ECO:0000313" key="2">
    <source>
        <dbReference type="EMBL" id="RKO84823.1"/>
    </source>
</evidence>
<organism evidence="2 3">
    <name type="scientific">Blyttiomyces helicus</name>
    <dbReference type="NCBI Taxonomy" id="388810"/>
    <lineage>
        <taxon>Eukaryota</taxon>
        <taxon>Fungi</taxon>
        <taxon>Fungi incertae sedis</taxon>
        <taxon>Chytridiomycota</taxon>
        <taxon>Chytridiomycota incertae sedis</taxon>
        <taxon>Chytridiomycetes</taxon>
        <taxon>Chytridiomycetes incertae sedis</taxon>
        <taxon>Blyttiomyces</taxon>
    </lineage>
</organism>
<protein>
    <recommendedName>
        <fullName evidence="1">Tyrosine-protein kinase ephrin type A/B receptor-like domain-containing protein</fullName>
    </recommendedName>
</protein>
<gene>
    <name evidence="2" type="ORF">BDK51DRAFT_27140</name>
</gene>
<evidence type="ECO:0000259" key="1">
    <source>
        <dbReference type="Pfam" id="PF07699"/>
    </source>
</evidence>
<feature type="non-terminal residue" evidence="2">
    <location>
        <position position="491"/>
    </location>
</feature>
<sequence length="491" mass="52725">DPNIATRILDPYVAETAWKSPDIVYQYGGISSTPNCTDQLVDSCVVWKAYPRTVTGYCEQMPGLDTTIFCDKADAFGNDMLNVLLEAASGPGPVIVALEMSRTRFDPINLRFVFIAGGVTITANDPAPWNSPSPIYVFGNDLFGARGLAAAGPDNNPSRGVVYSPTLLAAPGNGALVLNIYCPIYFGDAYVGFTGAIDTQIAETCYSPVIDGKPRALISVDNRTATLLFPEQIYTGNILSADQWCLWKSTIFDDGGAAALWQLVQNAPSGSSAYTSPEEPLLFSGNMTISPDSMKTGVASGNTSSIKLKLDNLSTRNLTLQSTLSLLDPQGLASFNEAETVTTVFERLVARGWDLLYLGRIDRDLLFEDVDQYYVRQEGRYLTVINQQCQEGEIMLSGGPTGTFCQSCPEGLYSREIGATNCNPCPEGPHFSTYADLPSLSGGICSGGSNVTADAGYWQVPNTFETPVFINCPQSDQCCPKGGCLLDAPCL</sequence>
<proteinExistence type="predicted"/>
<feature type="domain" description="Tyrosine-protein kinase ephrin type A/B receptor-like" evidence="1">
    <location>
        <begin position="405"/>
        <end position="428"/>
    </location>
</feature>
<dbReference type="Proteomes" id="UP000269721">
    <property type="component" value="Unassembled WGS sequence"/>
</dbReference>
<feature type="non-terminal residue" evidence="2">
    <location>
        <position position="1"/>
    </location>
</feature>
<dbReference type="Gene3D" id="2.10.50.10">
    <property type="entry name" value="Tumor Necrosis Factor Receptor, subunit A, domain 2"/>
    <property type="match status" value="1"/>
</dbReference>
<dbReference type="Pfam" id="PF07699">
    <property type="entry name" value="Ephrin_rec_like"/>
    <property type="match status" value="1"/>
</dbReference>
<dbReference type="AlphaFoldDB" id="A0A4P9W113"/>
<evidence type="ECO:0000313" key="3">
    <source>
        <dbReference type="Proteomes" id="UP000269721"/>
    </source>
</evidence>